<reference evidence="3" key="1">
    <citation type="journal article" date="2015" name="PLoS Genet.">
        <title>The dynamic genome and transcriptome of the human fungal pathogen Blastomyces and close relative Emmonsia.</title>
        <authorList>
            <person name="Munoz J.F."/>
            <person name="Gauthier G.M."/>
            <person name="Desjardins C.A."/>
            <person name="Gallo J.E."/>
            <person name="Holder J."/>
            <person name="Sullivan T.D."/>
            <person name="Marty A.J."/>
            <person name="Carmen J.C."/>
            <person name="Chen Z."/>
            <person name="Ding L."/>
            <person name="Gujja S."/>
            <person name="Magrini V."/>
            <person name="Misas E."/>
            <person name="Mitreva M."/>
            <person name="Priest M."/>
            <person name="Saif S."/>
            <person name="Whiston E.A."/>
            <person name="Young S."/>
            <person name="Zeng Q."/>
            <person name="Goldman W.E."/>
            <person name="Mardis E.R."/>
            <person name="Taylor J.W."/>
            <person name="McEwen J.G."/>
            <person name="Clay O.K."/>
            <person name="Klein B.S."/>
            <person name="Cuomo C.A."/>
        </authorList>
    </citation>
    <scope>NUCLEOTIDE SEQUENCE [LARGE SCALE GENOMIC DNA]</scope>
    <source>
        <strain evidence="3">UAMH 3008</strain>
    </source>
</reference>
<sequence>MQENADLNKRTDRSQDQDNNQTTAHVLLSGMRVNQETLVEKIHLDWKKRQTKEGYVSNKVHQCQKLSHELNQVNKHHDAETNLNQTSAVPAIHLSQAINIDEDPETETESALYMTPYSKLKLKLDEERKQKQETWVN</sequence>
<dbReference type="VEuPathDB" id="FungiDB:EMCG_04687"/>
<proteinExistence type="predicted"/>
<gene>
    <name evidence="2" type="ORF">EMCG_04687</name>
</gene>
<dbReference type="AlphaFoldDB" id="A0A0G2J767"/>
<evidence type="ECO:0000313" key="2">
    <source>
        <dbReference type="EMBL" id="KKZ60641.1"/>
    </source>
</evidence>
<protein>
    <submittedName>
        <fullName evidence="2">Uncharacterized protein</fullName>
    </submittedName>
</protein>
<accession>A0A0G2J767</accession>
<name>A0A0G2J767_9EURO</name>
<dbReference type="EMBL" id="LCZI01001500">
    <property type="protein sequence ID" value="KKZ60641.1"/>
    <property type="molecule type" value="Genomic_DNA"/>
</dbReference>
<comment type="caution">
    <text evidence="2">The sequence shown here is derived from an EMBL/GenBank/DDBJ whole genome shotgun (WGS) entry which is preliminary data.</text>
</comment>
<organism evidence="2 3">
    <name type="scientific">[Emmonsia] crescens</name>
    <dbReference type="NCBI Taxonomy" id="73230"/>
    <lineage>
        <taxon>Eukaryota</taxon>
        <taxon>Fungi</taxon>
        <taxon>Dikarya</taxon>
        <taxon>Ascomycota</taxon>
        <taxon>Pezizomycotina</taxon>
        <taxon>Eurotiomycetes</taxon>
        <taxon>Eurotiomycetidae</taxon>
        <taxon>Onygenales</taxon>
        <taxon>Ajellomycetaceae</taxon>
        <taxon>Emergomyces</taxon>
    </lineage>
</organism>
<feature type="compositionally biased region" description="Basic and acidic residues" evidence="1">
    <location>
        <begin position="1"/>
        <end position="16"/>
    </location>
</feature>
<evidence type="ECO:0000256" key="1">
    <source>
        <dbReference type="SAM" id="MobiDB-lite"/>
    </source>
</evidence>
<feature type="region of interest" description="Disordered" evidence="1">
    <location>
        <begin position="1"/>
        <end position="20"/>
    </location>
</feature>
<evidence type="ECO:0000313" key="3">
    <source>
        <dbReference type="Proteomes" id="UP000034164"/>
    </source>
</evidence>
<dbReference type="Proteomes" id="UP000034164">
    <property type="component" value="Unassembled WGS sequence"/>
</dbReference>
<dbReference type="OrthoDB" id="4190411at2759"/>